<comment type="function">
    <text evidence="8">Catalyzes the condensation of pantoate with beta-alanine in an ATP-dependent reaction via a pantoyl-adenylate intermediate.</text>
</comment>
<dbReference type="EC" id="6.3.2.1" evidence="8"/>
<keyword evidence="4 8" id="KW-0566">Pantothenate biosynthesis</keyword>
<organism evidence="9 10">
    <name type="scientific">Maribacter algicola</name>
    <dbReference type="NCBI Taxonomy" id="2498892"/>
    <lineage>
        <taxon>Bacteria</taxon>
        <taxon>Pseudomonadati</taxon>
        <taxon>Bacteroidota</taxon>
        <taxon>Flavobacteriia</taxon>
        <taxon>Flavobacteriales</taxon>
        <taxon>Flavobacteriaceae</taxon>
        <taxon>Maribacter</taxon>
    </lineage>
</organism>
<protein>
    <recommendedName>
        <fullName evidence="8">Pantothenate synthetase</fullName>
        <shortName evidence="8">PS</shortName>
        <ecNumber evidence="8">6.3.2.1</ecNumber>
    </recommendedName>
    <alternativeName>
        <fullName evidence="8">Pantoate--beta-alanine ligase</fullName>
    </alternativeName>
    <alternativeName>
        <fullName evidence="8">Pantoate-activating enzyme</fullName>
    </alternativeName>
</protein>
<feature type="binding site" evidence="8">
    <location>
        <begin position="29"/>
        <end position="36"/>
    </location>
    <ligand>
        <name>ATP</name>
        <dbReference type="ChEBI" id="CHEBI:30616"/>
    </ligand>
</feature>
<comment type="pathway">
    <text evidence="1 8">Cofactor biosynthesis; (R)-pantothenate biosynthesis; (R)-pantothenate from (R)-pantoate and beta-alanine: step 1/1.</text>
</comment>
<keyword evidence="6 8" id="KW-0067">ATP-binding</keyword>
<keyword evidence="3 8" id="KW-0436">Ligase</keyword>
<feature type="active site" description="Proton donor" evidence="8">
    <location>
        <position position="36"/>
    </location>
</feature>
<evidence type="ECO:0000256" key="7">
    <source>
        <dbReference type="ARBA" id="ARBA00048258"/>
    </source>
</evidence>
<dbReference type="UniPathway" id="UPA00028">
    <property type="reaction ID" value="UER00005"/>
</dbReference>
<dbReference type="PANTHER" id="PTHR21299">
    <property type="entry name" value="CYTIDYLATE KINASE/PANTOATE-BETA-ALANINE LIGASE"/>
    <property type="match status" value="1"/>
</dbReference>
<dbReference type="EMBL" id="QUSX01000001">
    <property type="protein sequence ID" value="RRQ50295.1"/>
    <property type="molecule type" value="Genomic_DNA"/>
</dbReference>
<evidence type="ECO:0000256" key="6">
    <source>
        <dbReference type="ARBA" id="ARBA00022840"/>
    </source>
</evidence>
<comment type="similarity">
    <text evidence="2 8">Belongs to the pantothenate synthetase family.</text>
</comment>
<feature type="binding site" evidence="8">
    <location>
        <position position="60"/>
    </location>
    <ligand>
        <name>beta-alanine</name>
        <dbReference type="ChEBI" id="CHEBI:57966"/>
    </ligand>
</feature>
<evidence type="ECO:0000313" key="10">
    <source>
        <dbReference type="Proteomes" id="UP000286990"/>
    </source>
</evidence>
<dbReference type="InterPro" id="IPR004821">
    <property type="entry name" value="Cyt_trans-like"/>
</dbReference>
<evidence type="ECO:0000256" key="4">
    <source>
        <dbReference type="ARBA" id="ARBA00022655"/>
    </source>
</evidence>
<dbReference type="InterPro" id="IPR014729">
    <property type="entry name" value="Rossmann-like_a/b/a_fold"/>
</dbReference>
<sequence>MLPIKTKNELDKLLKSKSNSKVLGLVPTMGALHKGHLELVKKAVQENDLVVVSIFVNPTQFDNPEDLKKYPRDLSKDLALIESIDSDILVFAPSVSEIYEHSVHSKTYDFQGLDNVMEGEFRDDHFNGVGTIVEQLFKLIKPDNAYFGEKDFQQLRIIKKLVEIQKIPVNIIPCPIIREAHGLAMSSRNERLSEKMRLKAGFIFKTLQSAKEKFGTKSALKVKEWVKNQFLKEGDFEVEYFEIADVETLSPLKRKVKNKKYRAFIAVYAEDVRLIDNIALN</sequence>
<dbReference type="AlphaFoldDB" id="A0A3R8R5B6"/>
<comment type="catalytic activity">
    <reaction evidence="7 8">
        <text>(R)-pantoate + beta-alanine + ATP = (R)-pantothenate + AMP + diphosphate + H(+)</text>
        <dbReference type="Rhea" id="RHEA:10912"/>
        <dbReference type="ChEBI" id="CHEBI:15378"/>
        <dbReference type="ChEBI" id="CHEBI:15980"/>
        <dbReference type="ChEBI" id="CHEBI:29032"/>
        <dbReference type="ChEBI" id="CHEBI:30616"/>
        <dbReference type="ChEBI" id="CHEBI:33019"/>
        <dbReference type="ChEBI" id="CHEBI:57966"/>
        <dbReference type="ChEBI" id="CHEBI:456215"/>
        <dbReference type="EC" id="6.3.2.1"/>
    </reaction>
</comment>
<evidence type="ECO:0000256" key="3">
    <source>
        <dbReference type="ARBA" id="ARBA00022598"/>
    </source>
</evidence>
<dbReference type="GO" id="GO:0005829">
    <property type="term" value="C:cytosol"/>
    <property type="evidence" value="ECO:0007669"/>
    <property type="project" value="TreeGrafter"/>
</dbReference>
<comment type="subunit">
    <text evidence="8">Homodimer.</text>
</comment>
<accession>A0A3R8R5B6</accession>
<evidence type="ECO:0000256" key="8">
    <source>
        <dbReference type="HAMAP-Rule" id="MF_00158"/>
    </source>
</evidence>
<evidence type="ECO:0000256" key="2">
    <source>
        <dbReference type="ARBA" id="ARBA00009256"/>
    </source>
</evidence>
<proteinExistence type="inferred from homology"/>
<feature type="binding site" evidence="8">
    <location>
        <begin position="148"/>
        <end position="151"/>
    </location>
    <ligand>
        <name>ATP</name>
        <dbReference type="ChEBI" id="CHEBI:30616"/>
    </ligand>
</feature>
<reference evidence="10" key="1">
    <citation type="submission" date="2018-08" db="EMBL/GenBank/DDBJ databases">
        <authorList>
            <person name="Khan S.A."/>
            <person name="J S.E."/>
        </authorList>
    </citation>
    <scope>NUCLEOTIDE SEQUENCE [LARGE SCALE GENOMIC DNA]</scope>
    <source>
        <strain evidence="10">PoM-212</strain>
    </source>
</reference>
<dbReference type="GO" id="GO:0015940">
    <property type="term" value="P:pantothenate biosynthetic process"/>
    <property type="evidence" value="ECO:0007669"/>
    <property type="project" value="UniProtKB-UniRule"/>
</dbReference>
<dbReference type="Gene3D" id="3.40.50.620">
    <property type="entry name" value="HUPs"/>
    <property type="match status" value="1"/>
</dbReference>
<dbReference type="NCBIfam" id="TIGR00018">
    <property type="entry name" value="panC"/>
    <property type="match status" value="1"/>
</dbReference>
<keyword evidence="5 8" id="KW-0547">Nucleotide-binding</keyword>
<keyword evidence="8" id="KW-0963">Cytoplasm</keyword>
<feature type="binding site" evidence="8">
    <location>
        <position position="154"/>
    </location>
    <ligand>
        <name>(R)-pantoate</name>
        <dbReference type="ChEBI" id="CHEBI:15980"/>
    </ligand>
</feature>
<feature type="binding site" evidence="8">
    <location>
        <position position="60"/>
    </location>
    <ligand>
        <name>(R)-pantoate</name>
        <dbReference type="ChEBI" id="CHEBI:15980"/>
    </ligand>
</feature>
<dbReference type="HAMAP" id="MF_00158">
    <property type="entry name" value="PanC"/>
    <property type="match status" value="1"/>
</dbReference>
<dbReference type="Gene3D" id="3.30.1300.10">
    <property type="entry name" value="Pantoate-beta-alanine ligase, C-terminal domain"/>
    <property type="match status" value="1"/>
</dbReference>
<dbReference type="OrthoDB" id="9773087at2"/>
<gene>
    <name evidence="8" type="primary">panC</name>
    <name evidence="9" type="ORF">DZC72_06975</name>
</gene>
<evidence type="ECO:0000256" key="5">
    <source>
        <dbReference type="ARBA" id="ARBA00022741"/>
    </source>
</evidence>
<comment type="miscellaneous">
    <text evidence="8">The reaction proceeds by a bi uni uni bi ping pong mechanism.</text>
</comment>
<dbReference type="InterPro" id="IPR042176">
    <property type="entry name" value="Pantoate_ligase_C"/>
</dbReference>
<dbReference type="Pfam" id="PF02569">
    <property type="entry name" value="Pantoate_ligase"/>
    <property type="match status" value="1"/>
</dbReference>
<dbReference type="Proteomes" id="UP000286990">
    <property type="component" value="Unassembled WGS sequence"/>
</dbReference>
<dbReference type="InterPro" id="IPR003721">
    <property type="entry name" value="Pantoate_ligase"/>
</dbReference>
<dbReference type="RefSeq" id="WP_125222113.1">
    <property type="nucleotide sequence ID" value="NZ_QUSX01000001.1"/>
</dbReference>
<dbReference type="SUPFAM" id="SSF52374">
    <property type="entry name" value="Nucleotidylyl transferase"/>
    <property type="match status" value="1"/>
</dbReference>
<evidence type="ECO:0000313" key="9">
    <source>
        <dbReference type="EMBL" id="RRQ50295.1"/>
    </source>
</evidence>
<comment type="caution">
    <text evidence="9">The sequence shown here is derived from an EMBL/GenBank/DDBJ whole genome shotgun (WGS) entry which is preliminary data.</text>
</comment>
<keyword evidence="10" id="KW-1185">Reference proteome</keyword>
<name>A0A3R8R5B6_9FLAO</name>
<dbReference type="GO" id="GO:0004592">
    <property type="term" value="F:pantoate-beta-alanine ligase activity"/>
    <property type="evidence" value="ECO:0007669"/>
    <property type="project" value="UniProtKB-UniRule"/>
</dbReference>
<feature type="binding site" evidence="8">
    <location>
        <position position="177"/>
    </location>
    <ligand>
        <name>ATP</name>
        <dbReference type="ChEBI" id="CHEBI:30616"/>
    </ligand>
</feature>
<feature type="binding site" evidence="8">
    <location>
        <begin position="185"/>
        <end position="188"/>
    </location>
    <ligand>
        <name>ATP</name>
        <dbReference type="ChEBI" id="CHEBI:30616"/>
    </ligand>
</feature>
<evidence type="ECO:0000256" key="1">
    <source>
        <dbReference type="ARBA" id="ARBA00004990"/>
    </source>
</evidence>
<reference evidence="10" key="2">
    <citation type="submission" date="2018-12" db="EMBL/GenBank/DDBJ databases">
        <title>Maribacter lutimaris sp. nov., isolated from marine sediment.</title>
        <authorList>
            <person name="Kim K.K."/>
        </authorList>
    </citation>
    <scope>NUCLEOTIDE SEQUENCE [LARGE SCALE GENOMIC DNA]</scope>
    <source>
        <strain evidence="10">PoM-212</strain>
    </source>
</reference>
<dbReference type="GO" id="GO:0005524">
    <property type="term" value="F:ATP binding"/>
    <property type="evidence" value="ECO:0007669"/>
    <property type="project" value="UniProtKB-KW"/>
</dbReference>
<comment type="subcellular location">
    <subcellularLocation>
        <location evidence="8">Cytoplasm</location>
    </subcellularLocation>
</comment>
<dbReference type="PANTHER" id="PTHR21299:SF1">
    <property type="entry name" value="PANTOATE--BETA-ALANINE LIGASE"/>
    <property type="match status" value="1"/>
</dbReference>
<dbReference type="NCBIfam" id="TIGR00125">
    <property type="entry name" value="cyt_tran_rel"/>
    <property type="match status" value="1"/>
</dbReference>